<dbReference type="AlphaFoldDB" id="A0A2N5VDW2"/>
<dbReference type="EMBL" id="PGCJ01001065">
    <property type="protein sequence ID" value="PLW10304.1"/>
    <property type="molecule type" value="Genomic_DNA"/>
</dbReference>
<evidence type="ECO:0000313" key="5">
    <source>
        <dbReference type="Proteomes" id="UP000235392"/>
    </source>
</evidence>
<feature type="region of interest" description="Disordered" evidence="1">
    <location>
        <begin position="529"/>
        <end position="562"/>
    </location>
</feature>
<proteinExistence type="predicted"/>
<feature type="compositionally biased region" description="Polar residues" evidence="1">
    <location>
        <begin position="491"/>
        <end position="509"/>
    </location>
</feature>
<name>A0A2N5VDW2_9BASI</name>
<feature type="region of interest" description="Disordered" evidence="1">
    <location>
        <begin position="298"/>
        <end position="348"/>
    </location>
</feature>
<dbReference type="Proteomes" id="UP000235392">
    <property type="component" value="Unassembled WGS sequence"/>
</dbReference>
<protein>
    <submittedName>
        <fullName evidence="3">Uncharacterized protein</fullName>
    </submittedName>
</protein>
<dbReference type="Proteomes" id="UP000235388">
    <property type="component" value="Unassembled WGS sequence"/>
</dbReference>
<comment type="caution">
    <text evidence="3">The sequence shown here is derived from an EMBL/GenBank/DDBJ whole genome shotgun (WGS) entry which is preliminary data.</text>
</comment>
<evidence type="ECO:0000313" key="3">
    <source>
        <dbReference type="EMBL" id="PLW48179.1"/>
    </source>
</evidence>
<keyword evidence="4" id="KW-1185">Reference proteome</keyword>
<feature type="compositionally biased region" description="Low complexity" evidence="1">
    <location>
        <begin position="479"/>
        <end position="490"/>
    </location>
</feature>
<feature type="region of interest" description="Disordered" evidence="1">
    <location>
        <begin position="460"/>
        <end position="509"/>
    </location>
</feature>
<feature type="compositionally biased region" description="Basic residues" evidence="1">
    <location>
        <begin position="537"/>
        <end position="548"/>
    </location>
</feature>
<sequence length="562" mass="59350">MTPLDQKPRGYETRIQYLEDVRGVTQRSGGSNALTLPKTWCSVSAAANQRSVAVGPALVRLLLAQANLAQFNCAPTTSLLTGAFRYSMDRGLILLVSRTTARSLAAAQSTFNPPILATPPNTAPGRRTPSYHPNTAPGCLTPSSRSTPCTSAVLAMATGVSPPALISQNTAELSSAHARPTDPAHCSPSPALNGARPDHRQTISITCGSHPPTRPAASPPSASTRSASSPTPSSTDLLPHPSSPSHDYYARVIMEAQHRGILQSQADQASMADHMTRMEEATAERISRLEDTILLLSWAPPTPDHQPLSPHSNEPLHSLTPNKALPRSCRTRSESASPPTRLIPSPLPSTSDCLASAAPSLLSAPSPNLPLSLSPLSSTAAVGALSVMDDETMTYSSKIKISTPDSRLLECSDGPPDFPACRFPGPALLTTPTCLLSSTRPIISTSGSAILPLAPASISSNNLTQPPPTADSAKPMHLSPHAPSAAAASPDLSNQPAVSKQSAISQEAPQLSQSTLDYYNDIQEYLQQTNANETEMKKKKKKKKKKKANPTSTPDNPILFYV</sequence>
<accession>A0A2N5VDW2</accession>
<evidence type="ECO:0000313" key="4">
    <source>
        <dbReference type="Proteomes" id="UP000235388"/>
    </source>
</evidence>
<feature type="compositionally biased region" description="Low complexity" evidence="1">
    <location>
        <begin position="219"/>
        <end position="246"/>
    </location>
</feature>
<evidence type="ECO:0000256" key="1">
    <source>
        <dbReference type="SAM" id="MobiDB-lite"/>
    </source>
</evidence>
<feature type="region of interest" description="Disordered" evidence="1">
    <location>
        <begin position="169"/>
        <end position="246"/>
    </location>
</feature>
<dbReference type="EMBL" id="PGCI01000025">
    <property type="protein sequence ID" value="PLW48179.1"/>
    <property type="molecule type" value="Genomic_DNA"/>
</dbReference>
<organism evidence="3 5">
    <name type="scientific">Puccinia coronata f. sp. avenae</name>
    <dbReference type="NCBI Taxonomy" id="200324"/>
    <lineage>
        <taxon>Eukaryota</taxon>
        <taxon>Fungi</taxon>
        <taxon>Dikarya</taxon>
        <taxon>Basidiomycota</taxon>
        <taxon>Pucciniomycotina</taxon>
        <taxon>Pucciniomycetes</taxon>
        <taxon>Pucciniales</taxon>
        <taxon>Pucciniaceae</taxon>
        <taxon>Puccinia</taxon>
    </lineage>
</organism>
<gene>
    <name evidence="2" type="ORF">PCANC_22332</name>
    <name evidence="3" type="ORF">PCASD_03298</name>
</gene>
<reference evidence="4 5" key="1">
    <citation type="submission" date="2017-11" db="EMBL/GenBank/DDBJ databases">
        <title>De novo assembly and phasing of dikaryotic genomes from two isolates of Puccinia coronata f. sp. avenae, the causal agent of oat crown rust.</title>
        <authorList>
            <person name="Miller M.E."/>
            <person name="Zhang Y."/>
            <person name="Omidvar V."/>
            <person name="Sperschneider J."/>
            <person name="Schwessinger B."/>
            <person name="Raley C."/>
            <person name="Palmer J.M."/>
            <person name="Garnica D."/>
            <person name="Upadhyaya N."/>
            <person name="Rathjen J."/>
            <person name="Taylor J.M."/>
            <person name="Park R.F."/>
            <person name="Dodds P.N."/>
            <person name="Hirsch C.D."/>
            <person name="Kianian S.F."/>
            <person name="Figueroa M."/>
        </authorList>
    </citation>
    <scope>NUCLEOTIDE SEQUENCE [LARGE SCALE GENOMIC DNA]</scope>
    <source>
        <strain evidence="2">12NC29</strain>
        <strain evidence="3">12SD80</strain>
    </source>
</reference>
<evidence type="ECO:0000313" key="2">
    <source>
        <dbReference type="EMBL" id="PLW10304.1"/>
    </source>
</evidence>